<keyword evidence="3" id="KW-1185">Reference proteome</keyword>
<feature type="region of interest" description="Disordered" evidence="1">
    <location>
        <begin position="177"/>
        <end position="228"/>
    </location>
</feature>
<reference evidence="3" key="1">
    <citation type="journal article" date="2019" name="Int. J. Syst. Evol. Microbiol.">
        <title>The Global Catalogue of Microorganisms (GCM) 10K type strain sequencing project: providing services to taxonomists for standard genome sequencing and annotation.</title>
        <authorList>
            <consortium name="The Broad Institute Genomics Platform"/>
            <consortium name="The Broad Institute Genome Sequencing Center for Infectious Disease"/>
            <person name="Wu L."/>
            <person name="Ma J."/>
        </authorList>
    </citation>
    <scope>NUCLEOTIDE SEQUENCE [LARGE SCALE GENOMIC DNA]</scope>
    <source>
        <strain evidence="3">CGMCC 1.3685</strain>
    </source>
</reference>
<gene>
    <name evidence="2" type="ORF">GCM10007173_34910</name>
</gene>
<sequence length="270" mass="29989">MAQRKEITLSAERLNADHPLGPLVPVGRFDWERILGRCKFKPRTSAKLVAFALATWADLETGTRIHPGNKRIELRAGLAKDSVIDGLQMLQEVGLIHKVSNGSSYGRSAKASEFRLTAPEGLAESYREEWNVNIWDDRQTWNVENLLEQVGSSTPDLSERFGSSGHVPTVETLEQVGSSAEQVGSSSEQVGSSVETGRLNRTPSTYVSTHESSNQSIKKSSAFRPNATLRGDNEIFDLNDESQNLSEEQNRQKQMAYLQKMIELEKVKSA</sequence>
<feature type="compositionally biased region" description="Polar residues" evidence="1">
    <location>
        <begin position="199"/>
        <end position="219"/>
    </location>
</feature>
<proteinExistence type="predicted"/>
<accession>A0ABQ2DWG9</accession>
<dbReference type="Proteomes" id="UP000606115">
    <property type="component" value="Unassembled WGS sequence"/>
</dbReference>
<evidence type="ECO:0000313" key="2">
    <source>
        <dbReference type="EMBL" id="GGJ72893.1"/>
    </source>
</evidence>
<feature type="compositionally biased region" description="Low complexity" evidence="1">
    <location>
        <begin position="181"/>
        <end position="195"/>
    </location>
</feature>
<comment type="caution">
    <text evidence="2">The sequence shown here is derived from an EMBL/GenBank/DDBJ whole genome shotgun (WGS) entry which is preliminary data.</text>
</comment>
<name>A0ABQ2DWG9_9MICC</name>
<evidence type="ECO:0008006" key="4">
    <source>
        <dbReference type="Google" id="ProtNLM"/>
    </source>
</evidence>
<evidence type="ECO:0000256" key="1">
    <source>
        <dbReference type="SAM" id="MobiDB-lite"/>
    </source>
</evidence>
<organism evidence="2 3">
    <name type="scientific">Glutamicibacter ardleyensis</name>
    <dbReference type="NCBI Taxonomy" id="225894"/>
    <lineage>
        <taxon>Bacteria</taxon>
        <taxon>Bacillati</taxon>
        <taxon>Actinomycetota</taxon>
        <taxon>Actinomycetes</taxon>
        <taxon>Micrococcales</taxon>
        <taxon>Micrococcaceae</taxon>
        <taxon>Glutamicibacter</taxon>
    </lineage>
</organism>
<protein>
    <recommendedName>
        <fullName evidence="4">Helix-turn-helix domain-containing protein</fullName>
    </recommendedName>
</protein>
<evidence type="ECO:0000313" key="3">
    <source>
        <dbReference type="Proteomes" id="UP000606115"/>
    </source>
</evidence>
<dbReference type="EMBL" id="BMKX01000012">
    <property type="protein sequence ID" value="GGJ72893.1"/>
    <property type="molecule type" value="Genomic_DNA"/>
</dbReference>